<evidence type="ECO:0000313" key="3">
    <source>
        <dbReference type="Proteomes" id="UP000236753"/>
    </source>
</evidence>
<name>A0A1H5USP0_9PROT</name>
<dbReference type="RefSeq" id="WP_258039329.1">
    <property type="nucleotide sequence ID" value="NZ_FNUX01000009.1"/>
</dbReference>
<sequence>MATTIINLSSLDGSNGFSVDGVAAYDLLGWSVSGAGDINGDGFDDVIVRKNIRNFNRLY</sequence>
<organism evidence="2 3">
    <name type="scientific">Nitrosomonas ureae</name>
    <dbReference type="NCBI Taxonomy" id="44577"/>
    <lineage>
        <taxon>Bacteria</taxon>
        <taxon>Pseudomonadati</taxon>
        <taxon>Pseudomonadota</taxon>
        <taxon>Betaproteobacteria</taxon>
        <taxon>Nitrosomonadales</taxon>
        <taxon>Nitrosomonadaceae</taxon>
        <taxon>Nitrosomonas</taxon>
    </lineage>
</organism>
<dbReference type="AlphaFoldDB" id="A0A1H5USP0"/>
<dbReference type="Pfam" id="PF01839">
    <property type="entry name" value="FG-GAP"/>
    <property type="match status" value="1"/>
</dbReference>
<protein>
    <submittedName>
        <fullName evidence="2">FG-GAP repeat-containing protein</fullName>
    </submittedName>
</protein>
<dbReference type="SUPFAM" id="SSF69318">
    <property type="entry name" value="Integrin alpha N-terminal domain"/>
    <property type="match status" value="1"/>
</dbReference>
<dbReference type="EMBL" id="FNUX01000009">
    <property type="protein sequence ID" value="SEF77990.1"/>
    <property type="molecule type" value="Genomic_DNA"/>
</dbReference>
<evidence type="ECO:0000256" key="1">
    <source>
        <dbReference type="ARBA" id="ARBA00022729"/>
    </source>
</evidence>
<keyword evidence="1" id="KW-0732">Signal</keyword>
<dbReference type="InterPro" id="IPR013517">
    <property type="entry name" value="FG-GAP"/>
</dbReference>
<dbReference type="Proteomes" id="UP000236753">
    <property type="component" value="Unassembled WGS sequence"/>
</dbReference>
<gene>
    <name evidence="2" type="ORF">SAMN05216334_10930</name>
</gene>
<reference evidence="2 3" key="1">
    <citation type="submission" date="2016-10" db="EMBL/GenBank/DDBJ databases">
        <authorList>
            <person name="de Groot N.N."/>
        </authorList>
    </citation>
    <scope>NUCLEOTIDE SEQUENCE [LARGE SCALE GENOMIC DNA]</scope>
    <source>
        <strain evidence="2 3">Nm13</strain>
    </source>
</reference>
<proteinExistence type="predicted"/>
<evidence type="ECO:0000313" key="2">
    <source>
        <dbReference type="EMBL" id="SEF77990.1"/>
    </source>
</evidence>
<accession>A0A1H5USP0</accession>
<dbReference type="Gene3D" id="2.130.10.130">
    <property type="entry name" value="Integrin alpha, N-terminal"/>
    <property type="match status" value="1"/>
</dbReference>
<dbReference type="InterPro" id="IPR028994">
    <property type="entry name" value="Integrin_alpha_N"/>
</dbReference>